<comment type="caution">
    <text evidence="2">The sequence shown here is derived from an EMBL/GenBank/DDBJ whole genome shotgun (WGS) entry which is preliminary data.</text>
</comment>
<sequence>MRNAVRENLLCRFYFYICRKIQIEAMGTLFIKILRIFVVLVVLFSGAMGYVISEKTLAAWWIPVGVALAAGMLTLPLYRKWIWLTTMENRIVNVLCHLVCVGSVCYVLFLAGNYLSADAASEHEVTVTVLDKRMEQHEKRRRVGKHRYVSDGMRYEYYLDVAFDNGKVETLHVSRAVYRKARKGKPKVLSLIRGGFGLPVIKKGI</sequence>
<dbReference type="EMBL" id="NFII01000015">
    <property type="protein sequence ID" value="OUO00050.1"/>
    <property type="molecule type" value="Genomic_DNA"/>
</dbReference>
<gene>
    <name evidence="2" type="ORF">B5F97_14220</name>
</gene>
<proteinExistence type="predicted"/>
<keyword evidence="1" id="KW-0812">Transmembrane</keyword>
<dbReference type="AlphaFoldDB" id="A0A1Y3YXH7"/>
<name>A0A1Y3YXH7_9BACE</name>
<keyword evidence="1" id="KW-0472">Membrane</keyword>
<evidence type="ECO:0000313" key="3">
    <source>
        <dbReference type="Proteomes" id="UP000195386"/>
    </source>
</evidence>
<dbReference type="Proteomes" id="UP000195386">
    <property type="component" value="Unassembled WGS sequence"/>
</dbReference>
<organism evidence="2 3">
    <name type="scientific">Bacteroides clarus</name>
    <dbReference type="NCBI Taxonomy" id="626929"/>
    <lineage>
        <taxon>Bacteria</taxon>
        <taxon>Pseudomonadati</taxon>
        <taxon>Bacteroidota</taxon>
        <taxon>Bacteroidia</taxon>
        <taxon>Bacteroidales</taxon>
        <taxon>Bacteroidaceae</taxon>
        <taxon>Bacteroides</taxon>
    </lineage>
</organism>
<protein>
    <recommendedName>
        <fullName evidence="4">DUF2500 family protein</fullName>
    </recommendedName>
</protein>
<keyword evidence="1" id="KW-1133">Transmembrane helix</keyword>
<evidence type="ECO:0000313" key="2">
    <source>
        <dbReference type="EMBL" id="OUO00050.1"/>
    </source>
</evidence>
<evidence type="ECO:0008006" key="4">
    <source>
        <dbReference type="Google" id="ProtNLM"/>
    </source>
</evidence>
<accession>A0A1Y3YXH7</accession>
<evidence type="ECO:0000256" key="1">
    <source>
        <dbReference type="SAM" id="Phobius"/>
    </source>
</evidence>
<reference evidence="3" key="1">
    <citation type="submission" date="2017-04" db="EMBL/GenBank/DDBJ databases">
        <title>Function of individual gut microbiota members based on whole genome sequencing of pure cultures obtained from chicken caecum.</title>
        <authorList>
            <person name="Medvecky M."/>
            <person name="Cejkova D."/>
            <person name="Polansky O."/>
            <person name="Karasova D."/>
            <person name="Kubasova T."/>
            <person name="Cizek A."/>
            <person name="Rychlik I."/>
        </authorList>
    </citation>
    <scope>NUCLEOTIDE SEQUENCE [LARGE SCALE GENOMIC DNA]</scope>
    <source>
        <strain evidence="3">An43</strain>
    </source>
</reference>
<feature type="transmembrane region" description="Helical" evidence="1">
    <location>
        <begin position="90"/>
        <end position="111"/>
    </location>
</feature>
<feature type="transmembrane region" description="Helical" evidence="1">
    <location>
        <begin position="29"/>
        <end position="52"/>
    </location>
</feature>
<feature type="transmembrane region" description="Helical" evidence="1">
    <location>
        <begin position="58"/>
        <end position="78"/>
    </location>
</feature>